<accession>A0A199VSG4</accession>
<dbReference type="Proteomes" id="UP000092600">
    <property type="component" value="Unassembled WGS sequence"/>
</dbReference>
<keyword evidence="1" id="KW-0732">Signal</keyword>
<reference evidence="2 3" key="1">
    <citation type="journal article" date="2016" name="DNA Res.">
        <title>The draft genome of MD-2 pineapple using hybrid error correction of long reads.</title>
        <authorList>
            <person name="Redwan R.M."/>
            <person name="Saidin A."/>
            <person name="Kumar S.V."/>
        </authorList>
    </citation>
    <scope>NUCLEOTIDE SEQUENCE [LARGE SCALE GENOMIC DNA]</scope>
    <source>
        <strain evidence="3">cv. MD2</strain>
        <tissue evidence="2">Leaf</tissue>
    </source>
</reference>
<evidence type="ECO:0000256" key="1">
    <source>
        <dbReference type="SAM" id="SignalP"/>
    </source>
</evidence>
<proteinExistence type="predicted"/>
<feature type="signal peptide" evidence="1">
    <location>
        <begin position="1"/>
        <end position="21"/>
    </location>
</feature>
<comment type="caution">
    <text evidence="2">The sequence shown here is derived from an EMBL/GenBank/DDBJ whole genome shotgun (WGS) entry which is preliminary data.</text>
</comment>
<dbReference type="Pfam" id="PF00197">
    <property type="entry name" value="Kunitz_legume"/>
    <property type="match status" value="1"/>
</dbReference>
<dbReference type="PRINTS" id="PR00291">
    <property type="entry name" value="KUNITZINHBTR"/>
</dbReference>
<dbReference type="EMBL" id="LSRQ01000998">
    <property type="protein sequence ID" value="OAY79866.1"/>
    <property type="molecule type" value="Genomic_DNA"/>
</dbReference>
<dbReference type="SUPFAM" id="SSF50386">
    <property type="entry name" value="STI-like"/>
    <property type="match status" value="1"/>
</dbReference>
<sequence length="211" mass="22769">MALLLLSLLSLSLFAVPAARAAPPEPVYDTDGHPLRRGESYYVLPAIHGGGGGGLTLAQRHRMCPLYVAQEPQEVKMGLPVTFSPVDSAAAADDTVHLSTDVNVRFDVVTVCVQSTVWRLGDTEGGEGRQQRRFVATSGVRGSPGPDTVSNWFKIEKFLDRGYKIEFCPSVCRFCKVVCGDVGVVSEDGKRLLGLSDAPFPVMFKNVKSKA</sequence>
<feature type="chain" id="PRO_5008286081" evidence="1">
    <location>
        <begin position="22"/>
        <end position="211"/>
    </location>
</feature>
<dbReference type="STRING" id="4615.A0A199VSG4"/>
<gene>
    <name evidence="2" type="ORF">ACMD2_13733</name>
</gene>
<evidence type="ECO:0000313" key="3">
    <source>
        <dbReference type="Proteomes" id="UP000092600"/>
    </source>
</evidence>
<dbReference type="GO" id="GO:0004866">
    <property type="term" value="F:endopeptidase inhibitor activity"/>
    <property type="evidence" value="ECO:0007669"/>
    <property type="project" value="InterPro"/>
</dbReference>
<dbReference type="AlphaFoldDB" id="A0A199VSG4"/>
<dbReference type="PROSITE" id="PS00283">
    <property type="entry name" value="SOYBEAN_KUNITZ"/>
    <property type="match status" value="1"/>
</dbReference>
<dbReference type="Gene3D" id="2.80.10.50">
    <property type="match status" value="1"/>
</dbReference>
<dbReference type="InterPro" id="IPR011065">
    <property type="entry name" value="Kunitz_inhibitor_STI-like_sf"/>
</dbReference>
<dbReference type="SMART" id="SM00452">
    <property type="entry name" value="STI"/>
    <property type="match status" value="1"/>
</dbReference>
<dbReference type="CDD" id="cd23375">
    <property type="entry name" value="beta-trefoil_STI_VvMLP-like"/>
    <property type="match status" value="1"/>
</dbReference>
<dbReference type="PANTHER" id="PTHR33107:SF5">
    <property type="entry name" value="KUNITZ TRYPSIN INHIBITOR 5"/>
    <property type="match status" value="1"/>
</dbReference>
<dbReference type="InterPro" id="IPR002160">
    <property type="entry name" value="Prot_inh_Kunz-lg"/>
</dbReference>
<organism evidence="2 3">
    <name type="scientific">Ananas comosus</name>
    <name type="common">Pineapple</name>
    <name type="synonym">Ananas ananas</name>
    <dbReference type="NCBI Taxonomy" id="4615"/>
    <lineage>
        <taxon>Eukaryota</taxon>
        <taxon>Viridiplantae</taxon>
        <taxon>Streptophyta</taxon>
        <taxon>Embryophyta</taxon>
        <taxon>Tracheophyta</taxon>
        <taxon>Spermatophyta</taxon>
        <taxon>Magnoliopsida</taxon>
        <taxon>Liliopsida</taxon>
        <taxon>Poales</taxon>
        <taxon>Bromeliaceae</taxon>
        <taxon>Bromelioideae</taxon>
        <taxon>Ananas</taxon>
    </lineage>
</organism>
<evidence type="ECO:0000313" key="2">
    <source>
        <dbReference type="EMBL" id="OAY79866.1"/>
    </source>
</evidence>
<name>A0A199VSG4_ANACO</name>
<protein>
    <submittedName>
        <fullName evidence="2">Miraculin</fullName>
    </submittedName>
</protein>
<dbReference type="PANTHER" id="PTHR33107">
    <property type="entry name" value="KUNITZ TRYPSIN INHIBITOR 2"/>
    <property type="match status" value="1"/>
</dbReference>